<protein>
    <recommendedName>
        <fullName evidence="1">YdhG-like domain-containing protein</fullName>
    </recommendedName>
</protein>
<proteinExistence type="predicted"/>
<dbReference type="EMBL" id="BBWU01000048">
    <property type="protein sequence ID" value="GAO40497.1"/>
    <property type="molecule type" value="Genomic_DNA"/>
</dbReference>
<dbReference type="Pfam" id="PF08818">
    <property type="entry name" value="DUF1801"/>
    <property type="match status" value="1"/>
</dbReference>
<dbReference type="AlphaFoldDB" id="A0A0E9MRV7"/>
<gene>
    <name evidence="2" type="ORF">SCH01S_48_01590</name>
</gene>
<feature type="domain" description="YdhG-like" evidence="1">
    <location>
        <begin position="41"/>
        <end position="123"/>
    </location>
</feature>
<dbReference type="Proteomes" id="UP000033202">
    <property type="component" value="Unassembled WGS sequence"/>
</dbReference>
<reference evidence="2 3" key="1">
    <citation type="submission" date="2015-04" db="EMBL/GenBank/DDBJ databases">
        <title>Whole genome shotgun sequence of Sphingomonas changbaiensis NBRC 104936.</title>
        <authorList>
            <person name="Katano-Makiyama Y."/>
            <person name="Hosoyama A."/>
            <person name="Hashimoto M."/>
            <person name="Noguchi M."/>
            <person name="Tsuchikane K."/>
            <person name="Ohji S."/>
            <person name="Yamazoe A."/>
            <person name="Ichikawa N."/>
            <person name="Kimura A."/>
            <person name="Fujita N."/>
        </authorList>
    </citation>
    <scope>NUCLEOTIDE SEQUENCE [LARGE SCALE GENOMIC DNA]</scope>
    <source>
        <strain evidence="2 3">NBRC 104936</strain>
    </source>
</reference>
<organism evidence="2 3">
    <name type="scientific">Sphingomonas changbaiensis NBRC 104936</name>
    <dbReference type="NCBI Taxonomy" id="1219043"/>
    <lineage>
        <taxon>Bacteria</taxon>
        <taxon>Pseudomonadati</taxon>
        <taxon>Pseudomonadota</taxon>
        <taxon>Alphaproteobacteria</taxon>
        <taxon>Sphingomonadales</taxon>
        <taxon>Sphingomonadaceae</taxon>
        <taxon>Sphingomonas</taxon>
    </lineage>
</organism>
<evidence type="ECO:0000259" key="1">
    <source>
        <dbReference type="Pfam" id="PF08818"/>
    </source>
</evidence>
<evidence type="ECO:0000313" key="3">
    <source>
        <dbReference type="Proteomes" id="UP000033202"/>
    </source>
</evidence>
<dbReference type="OrthoDB" id="7619808at2"/>
<accession>A0A0E9MRV7</accession>
<name>A0A0E9MRV7_9SPHN</name>
<dbReference type="RefSeq" id="WP_046349270.1">
    <property type="nucleotide sequence ID" value="NZ_BBWU01000048.1"/>
</dbReference>
<sequence length="132" mass="14511">MIRPDALFRIGSTWPRDPRIEAWFALTDPLRWVVRPWFDRMRACGGDVREALHDGCPVACVADAPFGCVNAFTAHAAIGFFRGALLPDPAGLLQGTGKRMRHLKLRAGEAPDEAAIAALITRAYDDVRRALA</sequence>
<dbReference type="STRING" id="1219043.SCH01S_48_01590"/>
<dbReference type="SUPFAM" id="SSF159888">
    <property type="entry name" value="YdhG-like"/>
    <property type="match status" value="1"/>
</dbReference>
<comment type="caution">
    <text evidence="2">The sequence shown here is derived from an EMBL/GenBank/DDBJ whole genome shotgun (WGS) entry which is preliminary data.</text>
</comment>
<evidence type="ECO:0000313" key="2">
    <source>
        <dbReference type="EMBL" id="GAO40497.1"/>
    </source>
</evidence>
<dbReference type="InterPro" id="IPR014922">
    <property type="entry name" value="YdhG-like"/>
</dbReference>
<keyword evidence="3" id="KW-1185">Reference proteome</keyword>